<organism evidence="10 11">
    <name type="scientific">Protomyces lactucae-debilis</name>
    <dbReference type="NCBI Taxonomy" id="2754530"/>
    <lineage>
        <taxon>Eukaryota</taxon>
        <taxon>Fungi</taxon>
        <taxon>Dikarya</taxon>
        <taxon>Ascomycota</taxon>
        <taxon>Taphrinomycotina</taxon>
        <taxon>Taphrinomycetes</taxon>
        <taxon>Taphrinales</taxon>
        <taxon>Protomycetaceae</taxon>
        <taxon>Protomyces</taxon>
    </lineage>
</organism>
<dbReference type="GeneID" id="63785873"/>
<feature type="transmembrane region" description="Helical" evidence="9">
    <location>
        <begin position="145"/>
        <end position="165"/>
    </location>
</feature>
<evidence type="ECO:0000256" key="5">
    <source>
        <dbReference type="ARBA" id="ARBA00022970"/>
    </source>
</evidence>
<evidence type="ECO:0000256" key="7">
    <source>
        <dbReference type="ARBA" id="ARBA00023128"/>
    </source>
</evidence>
<evidence type="ECO:0000256" key="1">
    <source>
        <dbReference type="ARBA" id="ARBA00004225"/>
    </source>
</evidence>
<keyword evidence="7 9" id="KW-0496">Mitochondrion</keyword>
<keyword evidence="5" id="KW-0029">Amino-acid transport</keyword>
<keyword evidence="3" id="KW-0813">Transport</keyword>
<feature type="transmembrane region" description="Helical" evidence="9">
    <location>
        <begin position="177"/>
        <end position="197"/>
    </location>
</feature>
<keyword evidence="8 9" id="KW-0472">Membrane</keyword>
<dbReference type="GO" id="GO:0015075">
    <property type="term" value="F:monoatomic ion transmembrane transporter activity"/>
    <property type="evidence" value="ECO:0007669"/>
    <property type="project" value="InterPro"/>
</dbReference>
<gene>
    <name evidence="10" type="ORF">BCR37DRAFT_379507</name>
</gene>
<comment type="similarity">
    <text evidence="2 9">Belongs to the sideroflexin family.</text>
</comment>
<comment type="subcellular location">
    <subcellularLocation>
        <location evidence="1 9">Mitochondrion membrane</location>
        <topology evidence="1 9">Multi-pass membrane protein</topology>
    </subcellularLocation>
</comment>
<evidence type="ECO:0000256" key="6">
    <source>
        <dbReference type="ARBA" id="ARBA00022989"/>
    </source>
</evidence>
<evidence type="ECO:0000256" key="3">
    <source>
        <dbReference type="ARBA" id="ARBA00022448"/>
    </source>
</evidence>
<reference evidence="10 11" key="1">
    <citation type="submission" date="2016-07" db="EMBL/GenBank/DDBJ databases">
        <title>Pervasive Adenine N6-methylation of Active Genes in Fungi.</title>
        <authorList>
            <consortium name="DOE Joint Genome Institute"/>
            <person name="Mondo S.J."/>
            <person name="Dannebaum R.O."/>
            <person name="Kuo R.C."/>
            <person name="Labutti K."/>
            <person name="Haridas S."/>
            <person name="Kuo A."/>
            <person name="Salamov A."/>
            <person name="Ahrendt S.R."/>
            <person name="Lipzen A."/>
            <person name="Sullivan W."/>
            <person name="Andreopoulos W.B."/>
            <person name="Clum A."/>
            <person name="Lindquist E."/>
            <person name="Daum C."/>
            <person name="Ramamoorthy G.K."/>
            <person name="Gryganskyi A."/>
            <person name="Culley D."/>
            <person name="Magnuson J.K."/>
            <person name="James T.Y."/>
            <person name="O'Malley M.A."/>
            <person name="Stajich J.E."/>
            <person name="Spatafora J.W."/>
            <person name="Visel A."/>
            <person name="Grigoriev I.V."/>
        </authorList>
    </citation>
    <scope>NUCLEOTIDE SEQUENCE [LARGE SCALE GENOMIC DNA]</scope>
    <source>
        <strain evidence="10 11">12-1054</strain>
    </source>
</reference>
<dbReference type="AlphaFoldDB" id="A0A1Y2FEY4"/>
<evidence type="ECO:0000313" key="11">
    <source>
        <dbReference type="Proteomes" id="UP000193685"/>
    </source>
</evidence>
<dbReference type="EMBL" id="MCFI01000009">
    <property type="protein sequence ID" value="ORY82508.1"/>
    <property type="molecule type" value="Genomic_DNA"/>
</dbReference>
<dbReference type="RefSeq" id="XP_040725379.1">
    <property type="nucleotide sequence ID" value="XM_040869274.1"/>
</dbReference>
<feature type="transmembrane region" description="Helical" evidence="9">
    <location>
        <begin position="266"/>
        <end position="290"/>
    </location>
</feature>
<protein>
    <recommendedName>
        <fullName evidence="9">Sidoreflexin</fullName>
    </recommendedName>
</protein>
<keyword evidence="6 9" id="KW-1133">Transmembrane helix</keyword>
<evidence type="ECO:0000313" key="10">
    <source>
        <dbReference type="EMBL" id="ORY82508.1"/>
    </source>
</evidence>
<sequence length="321" mass="34645">MANKQQQQQTLPASRFDLATYAGRVQHILQVTDVRTLLTSSAQLQDARATINRFHQGQLPLSESVWQAKKILDATVHPDTGEPIFLPFRMSCFVLTNLVVTTAMLTPNLKTRGILFTQGLNQSVNVAFNYSNSNKSSPLSNMQLLVSYLTATAASCTVAVGLNKATAFIADANRRRVAGRLVPFVAVAAAGVLNVFLMRSTEITNGIDVFTPEGELVGKSSRAAVVAIGETAASRVMNASPIMVLPPLLLLALQRPGRLLSRRPSLMLPVNLLSIFATSIVALPLAIAVFPQRETMPVAKLESALQTKAGHARVVEFNRGM</sequence>
<comment type="caution">
    <text evidence="10">The sequence shown here is derived from an EMBL/GenBank/DDBJ whole genome shotgun (WGS) entry which is preliminary data.</text>
</comment>
<dbReference type="OrthoDB" id="6608471at2759"/>
<dbReference type="InterPro" id="IPR004686">
    <property type="entry name" value="Mtc"/>
</dbReference>
<keyword evidence="11" id="KW-1185">Reference proteome</keyword>
<dbReference type="PANTHER" id="PTHR11153:SF6">
    <property type="entry name" value="SIDEROFLEXIN-5"/>
    <property type="match status" value="1"/>
</dbReference>
<evidence type="ECO:0000256" key="9">
    <source>
        <dbReference type="RuleBase" id="RU362000"/>
    </source>
</evidence>
<evidence type="ECO:0000256" key="2">
    <source>
        <dbReference type="ARBA" id="ARBA00005974"/>
    </source>
</evidence>
<dbReference type="STRING" id="56484.A0A1Y2FEY4"/>
<proteinExistence type="inferred from homology"/>
<dbReference type="GO" id="GO:1990542">
    <property type="term" value="P:mitochondrial transmembrane transport"/>
    <property type="evidence" value="ECO:0007669"/>
    <property type="project" value="TreeGrafter"/>
</dbReference>
<keyword evidence="4 9" id="KW-0812">Transmembrane</keyword>
<dbReference type="Proteomes" id="UP000193685">
    <property type="component" value="Unassembled WGS sequence"/>
</dbReference>
<dbReference type="NCBIfam" id="TIGR00798">
    <property type="entry name" value="mtc"/>
    <property type="match status" value="1"/>
</dbReference>
<evidence type="ECO:0000256" key="8">
    <source>
        <dbReference type="ARBA" id="ARBA00023136"/>
    </source>
</evidence>
<dbReference type="OMA" id="GRVRHCA"/>
<dbReference type="Pfam" id="PF03820">
    <property type="entry name" value="SFXNs"/>
    <property type="match status" value="1"/>
</dbReference>
<accession>A0A1Y2FEY4</accession>
<comment type="caution">
    <text evidence="9">Lacks conserved residue(s) required for the propagation of feature annotation.</text>
</comment>
<dbReference type="GO" id="GO:0005743">
    <property type="term" value="C:mitochondrial inner membrane"/>
    <property type="evidence" value="ECO:0007669"/>
    <property type="project" value="TreeGrafter"/>
</dbReference>
<dbReference type="GO" id="GO:0006865">
    <property type="term" value="P:amino acid transport"/>
    <property type="evidence" value="ECO:0007669"/>
    <property type="project" value="UniProtKB-KW"/>
</dbReference>
<evidence type="ECO:0000256" key="4">
    <source>
        <dbReference type="ARBA" id="ARBA00022692"/>
    </source>
</evidence>
<name>A0A1Y2FEY4_PROLT</name>
<dbReference type="PANTHER" id="PTHR11153">
    <property type="entry name" value="SIDEROFLEXIN"/>
    <property type="match status" value="1"/>
</dbReference>